<dbReference type="NCBIfam" id="TIGR02152">
    <property type="entry name" value="D_ribokin_bact"/>
    <property type="match status" value="1"/>
</dbReference>
<dbReference type="InterPro" id="IPR011877">
    <property type="entry name" value="Ribokinase"/>
</dbReference>
<dbReference type="InterPro" id="IPR002139">
    <property type="entry name" value="Ribo/fructo_kinase"/>
</dbReference>
<name>A0ABW2F9F2_9BACL</name>
<evidence type="ECO:0000256" key="7">
    <source>
        <dbReference type="ARBA" id="ARBA00022777"/>
    </source>
</evidence>
<keyword evidence="5 12" id="KW-0479">Metal-binding</keyword>
<dbReference type="GO" id="GO:0004747">
    <property type="term" value="F:ribokinase activity"/>
    <property type="evidence" value="ECO:0007669"/>
    <property type="project" value="UniProtKB-EC"/>
</dbReference>
<feature type="binding site" evidence="12">
    <location>
        <position position="294"/>
    </location>
    <ligand>
        <name>K(+)</name>
        <dbReference type="ChEBI" id="CHEBI:29103"/>
    </ligand>
</feature>
<gene>
    <name evidence="12 14" type="primary">rbsK</name>
    <name evidence="14" type="ORF">ACFQMJ_13875</name>
</gene>
<feature type="binding site" evidence="12">
    <location>
        <begin position="258"/>
        <end position="259"/>
    </location>
    <ligand>
        <name>ATP</name>
        <dbReference type="ChEBI" id="CHEBI:30616"/>
    </ligand>
</feature>
<feature type="domain" description="Carbohydrate kinase PfkB" evidence="13">
    <location>
        <begin position="5"/>
        <end position="301"/>
    </location>
</feature>
<dbReference type="PANTHER" id="PTHR10584">
    <property type="entry name" value="SUGAR KINASE"/>
    <property type="match status" value="1"/>
</dbReference>
<dbReference type="HAMAP" id="MF_01987">
    <property type="entry name" value="Ribokinase"/>
    <property type="match status" value="1"/>
</dbReference>
<keyword evidence="6 12" id="KW-0547">Nucleotide-binding</keyword>
<proteinExistence type="inferred from homology"/>
<evidence type="ECO:0000256" key="8">
    <source>
        <dbReference type="ARBA" id="ARBA00022840"/>
    </source>
</evidence>
<dbReference type="SUPFAM" id="SSF53613">
    <property type="entry name" value="Ribokinase-like"/>
    <property type="match status" value="1"/>
</dbReference>
<accession>A0ABW2F9F2</accession>
<keyword evidence="8 12" id="KW-0067">ATP-binding</keyword>
<protein>
    <recommendedName>
        <fullName evidence="3 12">Ribokinase</fullName>
        <shortName evidence="12">RK</shortName>
        <ecNumber evidence="2 12">2.7.1.15</ecNumber>
    </recommendedName>
</protein>
<reference evidence="15" key="1">
    <citation type="journal article" date="2019" name="Int. J. Syst. Evol. Microbiol.">
        <title>The Global Catalogue of Microorganisms (GCM) 10K type strain sequencing project: providing services to taxonomists for standard genome sequencing and annotation.</title>
        <authorList>
            <consortium name="The Broad Institute Genomics Platform"/>
            <consortium name="The Broad Institute Genome Sequencing Center for Infectious Disease"/>
            <person name="Wu L."/>
            <person name="Ma J."/>
        </authorList>
    </citation>
    <scope>NUCLEOTIDE SEQUENCE [LARGE SCALE GENOMIC DNA]</scope>
    <source>
        <strain evidence="15">KCTC 12907</strain>
    </source>
</reference>
<dbReference type="InterPro" id="IPR002173">
    <property type="entry name" value="Carboh/pur_kinase_PfkB_CS"/>
</dbReference>
<feature type="binding site" evidence="12">
    <location>
        <begin position="13"/>
        <end position="15"/>
    </location>
    <ligand>
        <name>substrate</name>
    </ligand>
</feature>
<keyword evidence="7 12" id="KW-0418">Kinase</keyword>
<dbReference type="Proteomes" id="UP001596378">
    <property type="component" value="Unassembled WGS sequence"/>
</dbReference>
<dbReference type="CDD" id="cd01174">
    <property type="entry name" value="ribokinase"/>
    <property type="match status" value="1"/>
</dbReference>
<evidence type="ECO:0000313" key="15">
    <source>
        <dbReference type="Proteomes" id="UP001596378"/>
    </source>
</evidence>
<keyword evidence="11 12" id="KW-0119">Carbohydrate metabolism</keyword>
<evidence type="ECO:0000256" key="12">
    <source>
        <dbReference type="HAMAP-Rule" id="MF_01987"/>
    </source>
</evidence>
<evidence type="ECO:0000256" key="9">
    <source>
        <dbReference type="ARBA" id="ARBA00022842"/>
    </source>
</evidence>
<feature type="binding site" evidence="12">
    <location>
        <position position="259"/>
    </location>
    <ligand>
        <name>substrate</name>
    </ligand>
</feature>
<comment type="cofactor">
    <cofactor evidence="12">
        <name>Mg(2+)</name>
        <dbReference type="ChEBI" id="CHEBI:18420"/>
    </cofactor>
    <text evidence="12">Requires a divalent cation, most likely magnesium in vivo, as an electrophilic catalyst to aid phosphoryl group transfer. It is the chelate of the metal and the nucleotide that is the actual substrate.</text>
</comment>
<dbReference type="InterPro" id="IPR029056">
    <property type="entry name" value="Ribokinase-like"/>
</dbReference>
<dbReference type="InterPro" id="IPR011611">
    <property type="entry name" value="PfkB_dom"/>
</dbReference>
<comment type="similarity">
    <text evidence="12">Belongs to the carbohydrate kinase PfkB family. Ribokinase subfamily.</text>
</comment>
<evidence type="ECO:0000256" key="3">
    <source>
        <dbReference type="ARBA" id="ARBA00016943"/>
    </source>
</evidence>
<feature type="binding site" evidence="12">
    <location>
        <begin position="227"/>
        <end position="232"/>
    </location>
    <ligand>
        <name>ATP</name>
        <dbReference type="ChEBI" id="CHEBI:30616"/>
    </ligand>
</feature>
<feature type="binding site" evidence="12">
    <location>
        <position position="255"/>
    </location>
    <ligand>
        <name>K(+)</name>
        <dbReference type="ChEBI" id="CHEBI:29103"/>
    </ligand>
</feature>
<dbReference type="EC" id="2.7.1.15" evidence="2 12"/>
<evidence type="ECO:0000256" key="6">
    <source>
        <dbReference type="ARBA" id="ARBA00022741"/>
    </source>
</evidence>
<sequence length="310" mass="32650">MKRPRIVVVGSLNMDLVVTADRAPQTGETLQGESVHFIPGGKGANQAVACARLGAEAHMIGAVGSDPFGTTIVDEMRKNGVLTDRIDVLKDTATGIASILHTHEDNSIVIVPGANGEVTPERVERSRDLIAQADVLLVQLEIPLEAAAAALRIARQAGVRTILNPAPARRLPEEMLRSADYITPNETEFAILGAYGDGEAADDMPPANWEMGLSEWTSRYGHAVILTRGKHGASYVKDGAAETIAAPPVQPVDTTGAGDCLNAAFAYGLASGWDTEHALRFAVRAASLSVTKFGAQDGMPTLAEVEGLPQ</sequence>
<evidence type="ECO:0000256" key="2">
    <source>
        <dbReference type="ARBA" id="ARBA00012035"/>
    </source>
</evidence>
<dbReference type="PANTHER" id="PTHR10584:SF166">
    <property type="entry name" value="RIBOKINASE"/>
    <property type="match status" value="1"/>
</dbReference>
<dbReference type="PRINTS" id="PR00990">
    <property type="entry name" value="RIBOKINASE"/>
</dbReference>
<evidence type="ECO:0000313" key="14">
    <source>
        <dbReference type="EMBL" id="MFC7149621.1"/>
    </source>
</evidence>
<feature type="binding site" evidence="12">
    <location>
        <position position="292"/>
    </location>
    <ligand>
        <name>K(+)</name>
        <dbReference type="ChEBI" id="CHEBI:29103"/>
    </ligand>
</feature>
<keyword evidence="9 12" id="KW-0460">Magnesium</keyword>
<keyword evidence="10 12" id="KW-0630">Potassium</keyword>
<evidence type="ECO:0000256" key="11">
    <source>
        <dbReference type="ARBA" id="ARBA00023277"/>
    </source>
</evidence>
<keyword evidence="12" id="KW-0963">Cytoplasm</keyword>
<feature type="binding site" evidence="12">
    <location>
        <position position="289"/>
    </location>
    <ligand>
        <name>K(+)</name>
        <dbReference type="ChEBI" id="CHEBI:29103"/>
    </ligand>
</feature>
<comment type="caution">
    <text evidence="14">The sequence shown here is derived from an EMBL/GenBank/DDBJ whole genome shotgun (WGS) entry which is preliminary data.</text>
</comment>
<evidence type="ECO:0000256" key="4">
    <source>
        <dbReference type="ARBA" id="ARBA00022679"/>
    </source>
</evidence>
<evidence type="ECO:0000256" key="10">
    <source>
        <dbReference type="ARBA" id="ARBA00022958"/>
    </source>
</evidence>
<comment type="activity regulation">
    <text evidence="12">Activated by a monovalent cation that binds near, but not in, the active site. The most likely occupant of the site in vivo is potassium. Ion binding induces a conformational change that may alter substrate affinity.</text>
</comment>
<evidence type="ECO:0000256" key="1">
    <source>
        <dbReference type="ARBA" id="ARBA00005380"/>
    </source>
</evidence>
<dbReference type="EMBL" id="JBHTAI010000007">
    <property type="protein sequence ID" value="MFC7149621.1"/>
    <property type="molecule type" value="Genomic_DNA"/>
</dbReference>
<organism evidence="14 15">
    <name type="scientific">Cohnella cellulosilytica</name>
    <dbReference type="NCBI Taxonomy" id="986710"/>
    <lineage>
        <taxon>Bacteria</taxon>
        <taxon>Bacillati</taxon>
        <taxon>Bacillota</taxon>
        <taxon>Bacilli</taxon>
        <taxon>Bacillales</taxon>
        <taxon>Paenibacillaceae</taxon>
        <taxon>Cohnella</taxon>
    </lineage>
</organism>
<feature type="binding site" evidence="12">
    <location>
        <begin position="41"/>
        <end position="45"/>
    </location>
    <ligand>
        <name>substrate</name>
    </ligand>
</feature>
<evidence type="ECO:0000256" key="5">
    <source>
        <dbReference type="ARBA" id="ARBA00022723"/>
    </source>
</evidence>
<comment type="subcellular location">
    <subcellularLocation>
        <location evidence="12">Cytoplasm</location>
    </subcellularLocation>
</comment>
<comment type="caution">
    <text evidence="12">Lacks conserved residue(s) required for the propagation of feature annotation.</text>
</comment>
<comment type="catalytic activity">
    <reaction evidence="12">
        <text>D-ribose + ATP = D-ribose 5-phosphate + ADP + H(+)</text>
        <dbReference type="Rhea" id="RHEA:13697"/>
        <dbReference type="ChEBI" id="CHEBI:15378"/>
        <dbReference type="ChEBI" id="CHEBI:30616"/>
        <dbReference type="ChEBI" id="CHEBI:47013"/>
        <dbReference type="ChEBI" id="CHEBI:78346"/>
        <dbReference type="ChEBI" id="CHEBI:456216"/>
        <dbReference type="EC" id="2.7.1.15"/>
    </reaction>
</comment>
<comment type="function">
    <text evidence="12">Catalyzes the phosphorylation of ribose at O-5 in a reaction requiring ATP and magnesium. The resulting D-ribose-5-phosphate can then be used either for sythesis of nucleotides, histidine, and tryptophan, or as a component of the pentose phosphate pathway.</text>
</comment>
<dbReference type="RefSeq" id="WP_378051317.1">
    <property type="nucleotide sequence ID" value="NZ_JBHMDN010000034.1"/>
</dbReference>
<evidence type="ECO:0000259" key="13">
    <source>
        <dbReference type="Pfam" id="PF00294"/>
    </source>
</evidence>
<feature type="binding site" evidence="12">
    <location>
        <position position="253"/>
    </location>
    <ligand>
        <name>K(+)</name>
        <dbReference type="ChEBI" id="CHEBI:29103"/>
    </ligand>
</feature>
<keyword evidence="15" id="KW-1185">Reference proteome</keyword>
<dbReference type="PROSITE" id="PS00584">
    <property type="entry name" value="PFKB_KINASES_2"/>
    <property type="match status" value="1"/>
</dbReference>
<dbReference type="PROSITE" id="PS00583">
    <property type="entry name" value="PFKB_KINASES_1"/>
    <property type="match status" value="1"/>
</dbReference>
<comment type="subunit">
    <text evidence="12">Homodimer.</text>
</comment>
<feature type="binding site" evidence="12">
    <location>
        <position position="141"/>
    </location>
    <ligand>
        <name>substrate</name>
    </ligand>
</feature>
<dbReference type="Gene3D" id="3.40.1190.20">
    <property type="match status" value="1"/>
</dbReference>
<keyword evidence="4 12" id="KW-0808">Transferase</keyword>
<feature type="active site" description="Proton acceptor" evidence="12">
    <location>
        <position position="259"/>
    </location>
</feature>
<comment type="similarity">
    <text evidence="1">Belongs to the carbohydrate kinase pfkB family.</text>
</comment>
<feature type="binding site" evidence="12">
    <location>
        <position position="185"/>
    </location>
    <ligand>
        <name>ATP</name>
        <dbReference type="ChEBI" id="CHEBI:30616"/>
    </ligand>
</feature>
<comment type="pathway">
    <text evidence="12">Carbohydrate metabolism; D-ribose degradation; D-ribose 5-phosphate from beta-D-ribopyranose: step 2/2.</text>
</comment>
<dbReference type="Pfam" id="PF00294">
    <property type="entry name" value="PfkB"/>
    <property type="match status" value="1"/>
</dbReference>